<dbReference type="InterPro" id="IPR012340">
    <property type="entry name" value="NA-bd_OB-fold"/>
</dbReference>
<dbReference type="Gene3D" id="2.40.50.140">
    <property type="entry name" value="Nucleic acid-binding proteins"/>
    <property type="match status" value="1"/>
</dbReference>
<dbReference type="Proteomes" id="UP000436911">
    <property type="component" value="Unassembled WGS sequence"/>
</dbReference>
<dbReference type="SUPFAM" id="SSF52540">
    <property type="entry name" value="P-loop containing nucleoside triphosphate hydrolases"/>
    <property type="match status" value="1"/>
</dbReference>
<evidence type="ECO:0000313" key="9">
    <source>
        <dbReference type="Proteomes" id="UP000436911"/>
    </source>
</evidence>
<dbReference type="InterPro" id="IPR013611">
    <property type="entry name" value="Transp-assoc_OB_typ2"/>
</dbReference>
<name>A0A368P0J4_AGRVI</name>
<dbReference type="InterPro" id="IPR003439">
    <property type="entry name" value="ABC_transporter-like_ATP-bd"/>
</dbReference>
<feature type="domain" description="ABC transporter" evidence="7">
    <location>
        <begin position="5"/>
        <end position="235"/>
    </location>
</feature>
<evidence type="ECO:0000256" key="5">
    <source>
        <dbReference type="ARBA" id="ARBA00022741"/>
    </source>
</evidence>
<comment type="similarity">
    <text evidence="2">Belongs to the ABC transporter superfamily.</text>
</comment>
<dbReference type="InterPro" id="IPR015855">
    <property type="entry name" value="ABC_transpr_MalK-like"/>
</dbReference>
<keyword evidence="4" id="KW-0472">Membrane</keyword>
<protein>
    <submittedName>
        <fullName evidence="8">sn-glycerol-3-phosphate ABC transporter ATP-binding protein UgpC</fullName>
    </submittedName>
</protein>
<evidence type="ECO:0000256" key="4">
    <source>
        <dbReference type="ARBA" id="ARBA00022519"/>
    </source>
</evidence>
<reference evidence="8 9" key="1">
    <citation type="submission" date="2018-08" db="EMBL/GenBank/DDBJ databases">
        <title>Genome sequencing of Agrobacterium vitis strain ICMP 10754.</title>
        <authorList>
            <person name="Visnovsky S.B."/>
            <person name="Pitman A.R."/>
        </authorList>
    </citation>
    <scope>NUCLEOTIDE SEQUENCE [LARGE SCALE GENOMIC DNA]</scope>
    <source>
        <strain evidence="8 9">ICMP 10754</strain>
    </source>
</reference>
<dbReference type="Pfam" id="PF08402">
    <property type="entry name" value="TOBE_2"/>
    <property type="match status" value="1"/>
</dbReference>
<dbReference type="GO" id="GO:0055052">
    <property type="term" value="C:ATP-binding cassette (ABC) transporter complex, substrate-binding subunit-containing"/>
    <property type="evidence" value="ECO:0007669"/>
    <property type="project" value="TreeGrafter"/>
</dbReference>
<dbReference type="InterPro" id="IPR047641">
    <property type="entry name" value="ABC_transpr_MalK/UgpC-like"/>
</dbReference>
<dbReference type="Gene3D" id="2.40.50.100">
    <property type="match status" value="1"/>
</dbReference>
<dbReference type="GO" id="GO:0015423">
    <property type="term" value="F:ABC-type maltose transporter activity"/>
    <property type="evidence" value="ECO:0007669"/>
    <property type="project" value="TreeGrafter"/>
</dbReference>
<comment type="subcellular location">
    <subcellularLocation>
        <location evidence="1">Cell inner membrane</location>
        <topology evidence="1">Peripheral membrane protein</topology>
    </subcellularLocation>
</comment>
<keyword evidence="3" id="KW-0813">Transport</keyword>
<proteinExistence type="inferred from homology"/>
<dbReference type="PANTHER" id="PTHR43875">
    <property type="entry name" value="MALTODEXTRIN IMPORT ATP-BINDING PROTEIN MSMX"/>
    <property type="match status" value="1"/>
</dbReference>
<dbReference type="RefSeq" id="WP_060717493.1">
    <property type="nucleotide sequence ID" value="NZ_CP055266.1"/>
</dbReference>
<accession>A0A368P0J4</accession>
<keyword evidence="5" id="KW-0547">Nucleotide-binding</keyword>
<dbReference type="Pfam" id="PF00005">
    <property type="entry name" value="ABC_tran"/>
    <property type="match status" value="1"/>
</dbReference>
<evidence type="ECO:0000259" key="7">
    <source>
        <dbReference type="PROSITE" id="PS50893"/>
    </source>
</evidence>
<dbReference type="GeneID" id="60680837"/>
<dbReference type="GO" id="GO:0016887">
    <property type="term" value="F:ATP hydrolysis activity"/>
    <property type="evidence" value="ECO:0007669"/>
    <property type="project" value="InterPro"/>
</dbReference>
<dbReference type="InterPro" id="IPR027417">
    <property type="entry name" value="P-loop_NTPase"/>
</dbReference>
<dbReference type="InterPro" id="IPR003593">
    <property type="entry name" value="AAA+_ATPase"/>
</dbReference>
<evidence type="ECO:0000313" key="8">
    <source>
        <dbReference type="EMBL" id="KAA3530226.1"/>
    </source>
</evidence>
<dbReference type="CDD" id="cd03301">
    <property type="entry name" value="ABC_MalK_N"/>
    <property type="match status" value="1"/>
</dbReference>
<dbReference type="InterPro" id="IPR008995">
    <property type="entry name" value="Mo/tungstate-bd_C_term_dom"/>
</dbReference>
<dbReference type="SUPFAM" id="SSF50331">
    <property type="entry name" value="MOP-like"/>
    <property type="match status" value="1"/>
</dbReference>
<dbReference type="GO" id="GO:1990060">
    <property type="term" value="C:maltose transport complex"/>
    <property type="evidence" value="ECO:0007669"/>
    <property type="project" value="TreeGrafter"/>
</dbReference>
<dbReference type="FunFam" id="3.40.50.300:FF:000042">
    <property type="entry name" value="Maltose/maltodextrin ABC transporter, ATP-binding protein"/>
    <property type="match status" value="1"/>
</dbReference>
<dbReference type="PANTHER" id="PTHR43875:SF3">
    <property type="entry name" value="MALTOSE_MALTODEXTRIN IMPORT ATP-BINDING PROTEIN MALK"/>
    <property type="match status" value="1"/>
</dbReference>
<organism evidence="8 9">
    <name type="scientific">Agrobacterium vitis</name>
    <name type="common">Rhizobium vitis</name>
    <dbReference type="NCBI Taxonomy" id="373"/>
    <lineage>
        <taxon>Bacteria</taxon>
        <taxon>Pseudomonadati</taxon>
        <taxon>Pseudomonadota</taxon>
        <taxon>Alphaproteobacteria</taxon>
        <taxon>Hyphomicrobiales</taxon>
        <taxon>Rhizobiaceae</taxon>
        <taxon>Rhizobium/Agrobacterium group</taxon>
        <taxon>Agrobacterium</taxon>
    </lineage>
</organism>
<dbReference type="AlphaFoldDB" id="A0A368P0J4"/>
<evidence type="ECO:0000256" key="2">
    <source>
        <dbReference type="ARBA" id="ARBA00005417"/>
    </source>
</evidence>
<evidence type="ECO:0000256" key="3">
    <source>
        <dbReference type="ARBA" id="ARBA00022448"/>
    </source>
</evidence>
<dbReference type="SMART" id="SM00382">
    <property type="entry name" value="AAA"/>
    <property type="match status" value="1"/>
</dbReference>
<gene>
    <name evidence="8" type="primary">ugpC</name>
    <name evidence="8" type="ORF">DXT89_05725</name>
</gene>
<dbReference type="GO" id="GO:0005524">
    <property type="term" value="F:ATP binding"/>
    <property type="evidence" value="ECO:0007669"/>
    <property type="project" value="UniProtKB-KW"/>
</dbReference>
<dbReference type="InterPro" id="IPR017871">
    <property type="entry name" value="ABC_transporter-like_CS"/>
</dbReference>
<evidence type="ECO:0000256" key="6">
    <source>
        <dbReference type="ARBA" id="ARBA00022840"/>
    </source>
</evidence>
<sequence length="366" mass="39638">MTAQIEISNVSKTYGAMTVLDGLSLSIPAHEFVVFLGPSGCGKSTLLRMIAGLESVDEGEISINGERIDGLPPGQRDVAMVFQSYALYPHMTVRQNMAFGLENIQVSRSVIDARIAEAARMLEIDHLLERKPGQLSGGQRQRVAIGRAVVKEPKAFLFDEPLSNLDAALRTRTRIELAQLHQRLRSTMIFVTHDQTEAMTLADRIVVMNNRRIEQIGTPMQIYERPATRFVAGFVGAPAMNFLDVTGLTPGRSGMIATCGQSLRIETHIDPANAASAVTLGIRAEAVHITPPEDGDIDGTIDVLERLGDRTLIYTRVADGQNVVAATAGQTRLKIGDRIGLGFDGEKAHLFDADGTARHGEALSDG</sequence>
<evidence type="ECO:0000256" key="1">
    <source>
        <dbReference type="ARBA" id="ARBA00004417"/>
    </source>
</evidence>
<dbReference type="EMBL" id="QUSG01000002">
    <property type="protein sequence ID" value="KAA3530226.1"/>
    <property type="molecule type" value="Genomic_DNA"/>
</dbReference>
<dbReference type="PROSITE" id="PS50893">
    <property type="entry name" value="ABC_TRANSPORTER_2"/>
    <property type="match status" value="1"/>
</dbReference>
<dbReference type="NCBIfam" id="NF008653">
    <property type="entry name" value="PRK11650.1"/>
    <property type="match status" value="1"/>
</dbReference>
<dbReference type="PROSITE" id="PS00211">
    <property type="entry name" value="ABC_TRANSPORTER_1"/>
    <property type="match status" value="1"/>
</dbReference>
<keyword evidence="6 8" id="KW-0067">ATP-binding</keyword>
<comment type="caution">
    <text evidence="8">The sequence shown here is derived from an EMBL/GenBank/DDBJ whole genome shotgun (WGS) entry which is preliminary data.</text>
</comment>
<dbReference type="OrthoDB" id="9802264at2"/>
<dbReference type="Gene3D" id="3.40.50.300">
    <property type="entry name" value="P-loop containing nucleotide triphosphate hydrolases"/>
    <property type="match status" value="1"/>
</dbReference>
<keyword evidence="4" id="KW-0997">Cell inner membrane</keyword>
<keyword evidence="4" id="KW-1003">Cell membrane</keyword>